<proteinExistence type="predicted"/>
<dbReference type="EMBL" id="CAJEWN010000160">
    <property type="protein sequence ID" value="CAD2169905.1"/>
    <property type="molecule type" value="Genomic_DNA"/>
</dbReference>
<dbReference type="AlphaFoldDB" id="A0A6V7V6P7"/>
<organism evidence="1 2">
    <name type="scientific">Meloidogyne enterolobii</name>
    <name type="common">Root-knot nematode worm</name>
    <name type="synonym">Meloidogyne mayaguensis</name>
    <dbReference type="NCBI Taxonomy" id="390850"/>
    <lineage>
        <taxon>Eukaryota</taxon>
        <taxon>Metazoa</taxon>
        <taxon>Ecdysozoa</taxon>
        <taxon>Nematoda</taxon>
        <taxon>Chromadorea</taxon>
        <taxon>Rhabditida</taxon>
        <taxon>Tylenchina</taxon>
        <taxon>Tylenchomorpha</taxon>
        <taxon>Tylenchoidea</taxon>
        <taxon>Meloidogynidae</taxon>
        <taxon>Meloidogyninae</taxon>
        <taxon>Meloidogyne</taxon>
    </lineage>
</organism>
<protein>
    <submittedName>
        <fullName evidence="1">Uncharacterized protein</fullName>
    </submittedName>
</protein>
<reference evidence="1 2" key="1">
    <citation type="submission" date="2020-08" db="EMBL/GenBank/DDBJ databases">
        <authorList>
            <person name="Koutsovoulos G."/>
            <person name="Danchin GJ E."/>
        </authorList>
    </citation>
    <scope>NUCLEOTIDE SEQUENCE [LARGE SCALE GENOMIC DNA]</scope>
</reference>
<dbReference type="Proteomes" id="UP000580250">
    <property type="component" value="Unassembled WGS sequence"/>
</dbReference>
<accession>A0A6V7V6P7</accession>
<gene>
    <name evidence="1" type="ORF">MENT_LOCUS21269</name>
</gene>
<evidence type="ECO:0000313" key="1">
    <source>
        <dbReference type="EMBL" id="CAD2169905.1"/>
    </source>
</evidence>
<name>A0A6V7V6P7_MELEN</name>
<comment type="caution">
    <text evidence="1">The sequence shown here is derived from an EMBL/GenBank/DDBJ whole genome shotgun (WGS) entry which is preliminary data.</text>
</comment>
<evidence type="ECO:0000313" key="2">
    <source>
        <dbReference type="Proteomes" id="UP000580250"/>
    </source>
</evidence>
<sequence length="67" mass="7621">MWKPRNYNRTLPLLFGDCVFNIKCRNSLLLGHIGNNASCGFKEATKLRNDCASCRRNGCVVLYLIEV</sequence>